<evidence type="ECO:0000313" key="4">
    <source>
        <dbReference type="Proteomes" id="UP000193944"/>
    </source>
</evidence>
<reference evidence="3 4" key="1">
    <citation type="submission" date="2016-08" db="EMBL/GenBank/DDBJ databases">
        <title>A Parts List for Fungal Cellulosomes Revealed by Comparative Genomics.</title>
        <authorList>
            <consortium name="DOE Joint Genome Institute"/>
            <person name="Haitjema C.H."/>
            <person name="Gilmore S.P."/>
            <person name="Henske J.K."/>
            <person name="Solomon K.V."/>
            <person name="De Groot R."/>
            <person name="Kuo A."/>
            <person name="Mondo S.J."/>
            <person name="Salamov A.A."/>
            <person name="Labutti K."/>
            <person name="Zhao Z."/>
            <person name="Chiniquy J."/>
            <person name="Barry K."/>
            <person name="Brewer H.M."/>
            <person name="Purvine S.O."/>
            <person name="Wright A.T."/>
            <person name="Boxma B."/>
            <person name="Van Alen T."/>
            <person name="Hackstein J.H."/>
            <person name="Baker S.E."/>
            <person name="Grigoriev I.V."/>
            <person name="O'Malley M.A."/>
        </authorList>
    </citation>
    <scope>NUCLEOTIDE SEQUENCE [LARGE SCALE GENOMIC DNA]</scope>
    <source>
        <strain evidence="3 4">S4</strain>
    </source>
</reference>
<comment type="caution">
    <text evidence="3">The sequence shown here is derived from an EMBL/GenBank/DDBJ whole genome shotgun (WGS) entry which is preliminary data.</text>
</comment>
<dbReference type="AlphaFoldDB" id="A0A1Y1WJ65"/>
<name>A0A1Y1WJ65_9FUNG</name>
<organism evidence="3 4">
    <name type="scientific">Anaeromyces robustus</name>
    <dbReference type="NCBI Taxonomy" id="1754192"/>
    <lineage>
        <taxon>Eukaryota</taxon>
        <taxon>Fungi</taxon>
        <taxon>Fungi incertae sedis</taxon>
        <taxon>Chytridiomycota</taxon>
        <taxon>Chytridiomycota incertae sedis</taxon>
        <taxon>Neocallimastigomycetes</taxon>
        <taxon>Neocallimastigales</taxon>
        <taxon>Neocallimastigaceae</taxon>
        <taxon>Anaeromyces</taxon>
    </lineage>
</organism>
<reference evidence="3 4" key="2">
    <citation type="submission" date="2016-08" db="EMBL/GenBank/DDBJ databases">
        <title>Pervasive Adenine N6-methylation of Active Genes in Fungi.</title>
        <authorList>
            <consortium name="DOE Joint Genome Institute"/>
            <person name="Mondo S.J."/>
            <person name="Dannebaum R.O."/>
            <person name="Kuo R.C."/>
            <person name="Labutti K."/>
            <person name="Haridas S."/>
            <person name="Kuo A."/>
            <person name="Salamov A."/>
            <person name="Ahrendt S.R."/>
            <person name="Lipzen A."/>
            <person name="Sullivan W."/>
            <person name="Andreopoulos W.B."/>
            <person name="Clum A."/>
            <person name="Lindquist E."/>
            <person name="Daum C."/>
            <person name="Ramamoorthy G.K."/>
            <person name="Gryganskyi A."/>
            <person name="Culley D."/>
            <person name="Magnuson J.K."/>
            <person name="James T.Y."/>
            <person name="O'Malley M.A."/>
            <person name="Stajich J.E."/>
            <person name="Spatafora J.W."/>
            <person name="Visel A."/>
            <person name="Grigoriev I.V."/>
        </authorList>
    </citation>
    <scope>NUCLEOTIDE SEQUENCE [LARGE SCALE GENOMIC DNA]</scope>
    <source>
        <strain evidence="3 4">S4</strain>
    </source>
</reference>
<feature type="region of interest" description="Disordered" evidence="2">
    <location>
        <begin position="1"/>
        <end position="44"/>
    </location>
</feature>
<sequence>MQSSENINPSNVSKEDIKETSMNRTKTVPTATEANINKTLENKAPRLQLNAGKNSEDSSTEMDIEKDVANYFDTMEEDIKDNATIESSTKNSMGGNNQYITHDPTNPAEIFLKATNSAYQTTQTQINVHDDNIKEIVSKLQEEDSARVEHLKQIDEFNKQSASIVENTNAINELKDLFKQMMGSITEIKLNLASKTNTKDVQTFASEVDSRINEINTKKNTQINSLKSELDSIWETRDDDLQKISKTNESVSQLIKDLTQVNKQIDQLNDDIMQFQSDNQLITSEINNEITNKVNQIKSDVNNKISMEQANILNNINVLDRKNSNLTSQFKKFKEQLTLNIEKQTEIQEAIKQYEFDKIIASQQNNEDNITTINQNIQELSKKYNELVIKYGEISKNCKNQNIKNLLKDVTTLKNKLDKLYKEDINKQIEYKLLVTSKPKSKILFEFDFDPATGVTIFKPKKQEYIKIINILINKKLLSNKGKEKMKEEDISIGNLSAFDSDTSFIGSSTINLKLNEKEKKINSKLKSETNSLEDKLNQKIKELSNRIDSLSGKTVQDSDSDSSDTDSYNSFDENFKNEDEKYHYFDTIFQRKKTKNLSAKEFQERITNLGKEILPDPSKGSKNQQFYYYYNNQKQFDPNRTPTIPFLPEEFGEEVEETALQKKSKETFGKIFQSKPPKYTSIDEGYDFLRNLKKYIQDFCPGLSETNIRDAILC</sequence>
<keyword evidence="4" id="KW-1185">Reference proteome</keyword>
<protein>
    <submittedName>
        <fullName evidence="3">Uncharacterized protein</fullName>
    </submittedName>
</protein>
<feature type="coiled-coil region" evidence="1">
    <location>
        <begin position="363"/>
        <end position="423"/>
    </location>
</feature>
<feature type="compositionally biased region" description="Polar residues" evidence="2">
    <location>
        <begin position="1"/>
        <end position="12"/>
    </location>
</feature>
<evidence type="ECO:0000313" key="3">
    <source>
        <dbReference type="EMBL" id="ORX73522.1"/>
    </source>
</evidence>
<proteinExistence type="predicted"/>
<feature type="coiled-coil region" evidence="1">
    <location>
        <begin position="251"/>
        <end position="285"/>
    </location>
</feature>
<feature type="compositionally biased region" description="Polar residues" evidence="2">
    <location>
        <begin position="22"/>
        <end position="39"/>
    </location>
</feature>
<dbReference type="Proteomes" id="UP000193944">
    <property type="component" value="Unassembled WGS sequence"/>
</dbReference>
<feature type="region of interest" description="Disordered" evidence="2">
    <location>
        <begin position="552"/>
        <end position="573"/>
    </location>
</feature>
<dbReference type="EMBL" id="MCFG01000382">
    <property type="protein sequence ID" value="ORX73522.1"/>
    <property type="molecule type" value="Genomic_DNA"/>
</dbReference>
<accession>A0A1Y1WJ65</accession>
<evidence type="ECO:0000256" key="2">
    <source>
        <dbReference type="SAM" id="MobiDB-lite"/>
    </source>
</evidence>
<keyword evidence="1" id="KW-0175">Coiled coil</keyword>
<gene>
    <name evidence="3" type="ORF">BCR32DRAFT_249874</name>
</gene>
<evidence type="ECO:0000256" key="1">
    <source>
        <dbReference type="SAM" id="Coils"/>
    </source>
</evidence>